<evidence type="ECO:0000259" key="3">
    <source>
        <dbReference type="Pfam" id="PF07992"/>
    </source>
</evidence>
<organism evidence="4 5">
    <name type="scientific">Candidatus Roizmanbacteria bacterium RIFCSPHIGHO2_01_FULL_39_12c</name>
    <dbReference type="NCBI Taxonomy" id="1802031"/>
    <lineage>
        <taxon>Bacteria</taxon>
        <taxon>Candidatus Roizmaniibacteriota</taxon>
    </lineage>
</organism>
<dbReference type="PRINTS" id="PR00469">
    <property type="entry name" value="PNDRDTASEII"/>
</dbReference>
<dbReference type="Gene3D" id="3.50.50.60">
    <property type="entry name" value="FAD/NAD(P)-binding domain"/>
    <property type="match status" value="2"/>
</dbReference>
<dbReference type="InterPro" id="IPR050097">
    <property type="entry name" value="Ferredoxin-NADP_redctase_2"/>
</dbReference>
<dbReference type="SUPFAM" id="SSF51905">
    <property type="entry name" value="FAD/NAD(P)-binding domain"/>
    <property type="match status" value="1"/>
</dbReference>
<dbReference type="Pfam" id="PF07992">
    <property type="entry name" value="Pyr_redox_2"/>
    <property type="match status" value="1"/>
</dbReference>
<evidence type="ECO:0000256" key="2">
    <source>
        <dbReference type="ARBA" id="ARBA00023002"/>
    </source>
</evidence>
<evidence type="ECO:0000313" key="5">
    <source>
        <dbReference type="Proteomes" id="UP000177208"/>
    </source>
</evidence>
<comment type="caution">
    <text evidence="4">The sequence shown here is derived from an EMBL/GenBank/DDBJ whole genome shotgun (WGS) entry which is preliminary data.</text>
</comment>
<accession>A0A1F7GBP0</accession>
<name>A0A1F7GBP0_9BACT</name>
<keyword evidence="1" id="KW-0285">Flavoprotein</keyword>
<dbReference type="EMBL" id="MFZG01000023">
    <property type="protein sequence ID" value="OGK16350.1"/>
    <property type="molecule type" value="Genomic_DNA"/>
</dbReference>
<proteinExistence type="predicted"/>
<feature type="domain" description="FAD/NAD(P)-binding" evidence="3">
    <location>
        <begin position="2"/>
        <end position="295"/>
    </location>
</feature>
<dbReference type="Proteomes" id="UP000177208">
    <property type="component" value="Unassembled WGS sequence"/>
</dbReference>
<reference evidence="4 5" key="1">
    <citation type="journal article" date="2016" name="Nat. Commun.">
        <title>Thousands of microbial genomes shed light on interconnected biogeochemical processes in an aquifer system.</title>
        <authorList>
            <person name="Anantharaman K."/>
            <person name="Brown C.T."/>
            <person name="Hug L.A."/>
            <person name="Sharon I."/>
            <person name="Castelle C.J."/>
            <person name="Probst A.J."/>
            <person name="Thomas B.C."/>
            <person name="Singh A."/>
            <person name="Wilkins M.J."/>
            <person name="Karaoz U."/>
            <person name="Brodie E.L."/>
            <person name="Williams K.H."/>
            <person name="Hubbard S.S."/>
            <person name="Banfield J.F."/>
        </authorList>
    </citation>
    <scope>NUCLEOTIDE SEQUENCE [LARGE SCALE GENOMIC DNA]</scope>
</reference>
<keyword evidence="2" id="KW-0560">Oxidoreductase</keyword>
<evidence type="ECO:0000256" key="1">
    <source>
        <dbReference type="ARBA" id="ARBA00022630"/>
    </source>
</evidence>
<evidence type="ECO:0000313" key="4">
    <source>
        <dbReference type="EMBL" id="OGK16350.1"/>
    </source>
</evidence>
<dbReference type="AlphaFoldDB" id="A0A1F7GBP0"/>
<dbReference type="PRINTS" id="PR00368">
    <property type="entry name" value="FADPNR"/>
</dbReference>
<protein>
    <recommendedName>
        <fullName evidence="3">FAD/NAD(P)-binding domain-containing protein</fullName>
    </recommendedName>
</protein>
<sequence>MYDLIIIGGGPAGLTASIYASCFGLKHLVIAKTLGGQMMLAPDILNYPGFTEIAGIDLTQKMVDQLKKRGGEIVTDAVIKVSKIEGGFLLTAEQNKEYQAKTIILATGVERRKLNVPGENEYIGRGIEYCAKCGKFDYLGKTAVVIGGANSAAQTAVQVAHSAKKVTVIYRGSELRCDEIWKKHIQENPNIEIIFNSTISEIKGNGQYVTAVTIQSKNEQGQPEAKELIIDKVFIEIGGVPGTALLIPLGVSMDPGGFIAIDERLATNVSGVYVAGDVISHKYSIEQITSAVGSGARAASLVFSYLKQSAAPTLWGSSQIKRS</sequence>
<dbReference type="InterPro" id="IPR023753">
    <property type="entry name" value="FAD/NAD-binding_dom"/>
</dbReference>
<dbReference type="InterPro" id="IPR036188">
    <property type="entry name" value="FAD/NAD-bd_sf"/>
</dbReference>
<dbReference type="PANTHER" id="PTHR48105">
    <property type="entry name" value="THIOREDOXIN REDUCTASE 1-RELATED-RELATED"/>
    <property type="match status" value="1"/>
</dbReference>
<dbReference type="GO" id="GO:0016491">
    <property type="term" value="F:oxidoreductase activity"/>
    <property type="evidence" value="ECO:0007669"/>
    <property type="project" value="UniProtKB-KW"/>
</dbReference>
<gene>
    <name evidence="4" type="ORF">A2774_02750</name>
</gene>